<evidence type="ECO:0000256" key="5">
    <source>
        <dbReference type="ARBA" id="ARBA00022676"/>
    </source>
</evidence>
<dbReference type="InterPro" id="IPR029044">
    <property type="entry name" value="Nucleotide-diphossugar_trans"/>
</dbReference>
<feature type="domain" description="Glycosyltransferase 2-like" evidence="13">
    <location>
        <begin position="71"/>
        <end position="187"/>
    </location>
</feature>
<evidence type="ECO:0000256" key="4">
    <source>
        <dbReference type="ARBA" id="ARBA00012583"/>
    </source>
</evidence>
<evidence type="ECO:0000256" key="6">
    <source>
        <dbReference type="ARBA" id="ARBA00022679"/>
    </source>
</evidence>
<keyword evidence="15" id="KW-1185">Reference proteome</keyword>
<evidence type="ECO:0000256" key="8">
    <source>
        <dbReference type="ARBA" id="ARBA00022824"/>
    </source>
</evidence>
<dbReference type="InterPro" id="IPR035518">
    <property type="entry name" value="DPG_synthase"/>
</dbReference>
<keyword evidence="6" id="KW-0808">Transferase</keyword>
<keyword evidence="7" id="KW-0812">Transmembrane</keyword>
<organism evidence="15">
    <name type="scientific">Selaginella moellendorffii</name>
    <name type="common">Spikemoss</name>
    <dbReference type="NCBI Taxonomy" id="88036"/>
    <lineage>
        <taxon>Eukaryota</taxon>
        <taxon>Viridiplantae</taxon>
        <taxon>Streptophyta</taxon>
        <taxon>Embryophyta</taxon>
        <taxon>Tracheophyta</taxon>
        <taxon>Lycopodiopsida</taxon>
        <taxon>Selaginellales</taxon>
        <taxon>Selaginellaceae</taxon>
        <taxon>Selaginella</taxon>
    </lineage>
</organism>
<dbReference type="HOGENOM" id="CLU_033536_9_1_1"/>
<dbReference type="SUPFAM" id="SSF53448">
    <property type="entry name" value="Nucleotide-diphospho-sugar transferases"/>
    <property type="match status" value="1"/>
</dbReference>
<dbReference type="Gene3D" id="3.90.550.10">
    <property type="entry name" value="Spore Coat Polysaccharide Biosynthesis Protein SpsA, Chain A"/>
    <property type="match status" value="1"/>
</dbReference>
<gene>
    <name evidence="14" type="ORF">SELMODRAFT_168631</name>
</gene>
<dbReference type="CDD" id="cd04188">
    <property type="entry name" value="DPG_synthase"/>
    <property type="match status" value="1"/>
</dbReference>
<comment type="catalytic activity">
    <reaction evidence="12">
        <text>a di-trans,poly-cis-dolichyl phosphate + UDP-alpha-D-glucose = a di-trans,poly-cis-dolichyl beta-D-glucosyl phosphate + UDP</text>
        <dbReference type="Rhea" id="RHEA:15401"/>
        <dbReference type="Rhea" id="RHEA-COMP:19498"/>
        <dbReference type="Rhea" id="RHEA-COMP:19502"/>
        <dbReference type="ChEBI" id="CHEBI:57525"/>
        <dbReference type="ChEBI" id="CHEBI:57683"/>
        <dbReference type="ChEBI" id="CHEBI:58223"/>
        <dbReference type="ChEBI" id="CHEBI:58885"/>
        <dbReference type="EC" id="2.4.1.117"/>
    </reaction>
    <physiologicalReaction direction="left-to-right" evidence="12">
        <dbReference type="Rhea" id="RHEA:15402"/>
    </physiologicalReaction>
</comment>
<proteinExistence type="inferred from homology"/>
<dbReference type="EC" id="2.4.1.117" evidence="4"/>
<comment type="pathway">
    <text evidence="2">Protein modification; protein glycosylation.</text>
</comment>
<dbReference type="GO" id="GO:0005789">
    <property type="term" value="C:endoplasmic reticulum membrane"/>
    <property type="evidence" value="ECO:0000318"/>
    <property type="project" value="GO_Central"/>
</dbReference>
<accession>D8R734</accession>
<dbReference type="eggNOG" id="KOG2977">
    <property type="taxonomic scope" value="Eukaryota"/>
</dbReference>
<protein>
    <recommendedName>
        <fullName evidence="4">dolichyl-phosphate beta-glucosyltransferase</fullName>
        <ecNumber evidence="4">2.4.1.117</ecNumber>
    </recommendedName>
</protein>
<keyword evidence="10" id="KW-1133">Transmembrane helix</keyword>
<dbReference type="FunFam" id="3.90.550.10:FF:000115">
    <property type="entry name" value="Dolichyl-phosphate beta-glucosyltransferase isoform A"/>
    <property type="match status" value="1"/>
</dbReference>
<evidence type="ECO:0000256" key="10">
    <source>
        <dbReference type="ARBA" id="ARBA00022989"/>
    </source>
</evidence>
<dbReference type="EMBL" id="GL377573">
    <property type="protein sequence ID" value="EFJ31454.1"/>
    <property type="molecule type" value="Genomic_DNA"/>
</dbReference>
<dbReference type="STRING" id="88036.D8R734"/>
<reference evidence="14 15" key="1">
    <citation type="journal article" date="2011" name="Science">
        <title>The Selaginella genome identifies genetic changes associated with the evolution of vascular plants.</title>
        <authorList>
            <person name="Banks J.A."/>
            <person name="Nishiyama T."/>
            <person name="Hasebe M."/>
            <person name="Bowman J.L."/>
            <person name="Gribskov M."/>
            <person name="dePamphilis C."/>
            <person name="Albert V.A."/>
            <person name="Aono N."/>
            <person name="Aoyama T."/>
            <person name="Ambrose B.A."/>
            <person name="Ashton N.W."/>
            <person name="Axtell M.J."/>
            <person name="Barker E."/>
            <person name="Barker M.S."/>
            <person name="Bennetzen J.L."/>
            <person name="Bonawitz N.D."/>
            <person name="Chapple C."/>
            <person name="Cheng C."/>
            <person name="Correa L.G."/>
            <person name="Dacre M."/>
            <person name="DeBarry J."/>
            <person name="Dreyer I."/>
            <person name="Elias M."/>
            <person name="Engstrom E.M."/>
            <person name="Estelle M."/>
            <person name="Feng L."/>
            <person name="Finet C."/>
            <person name="Floyd S.K."/>
            <person name="Frommer W.B."/>
            <person name="Fujita T."/>
            <person name="Gramzow L."/>
            <person name="Gutensohn M."/>
            <person name="Harholt J."/>
            <person name="Hattori M."/>
            <person name="Heyl A."/>
            <person name="Hirai T."/>
            <person name="Hiwatashi Y."/>
            <person name="Ishikawa M."/>
            <person name="Iwata M."/>
            <person name="Karol K.G."/>
            <person name="Koehler B."/>
            <person name="Kolukisaoglu U."/>
            <person name="Kubo M."/>
            <person name="Kurata T."/>
            <person name="Lalonde S."/>
            <person name="Li K."/>
            <person name="Li Y."/>
            <person name="Litt A."/>
            <person name="Lyons E."/>
            <person name="Manning G."/>
            <person name="Maruyama T."/>
            <person name="Michael T.P."/>
            <person name="Mikami K."/>
            <person name="Miyazaki S."/>
            <person name="Morinaga S."/>
            <person name="Murata T."/>
            <person name="Mueller-Roeber B."/>
            <person name="Nelson D.R."/>
            <person name="Obara M."/>
            <person name="Oguri Y."/>
            <person name="Olmstead R.G."/>
            <person name="Onodera N."/>
            <person name="Petersen B.L."/>
            <person name="Pils B."/>
            <person name="Prigge M."/>
            <person name="Rensing S.A."/>
            <person name="Riano-Pachon D.M."/>
            <person name="Roberts A.W."/>
            <person name="Sato Y."/>
            <person name="Scheller H.V."/>
            <person name="Schulz B."/>
            <person name="Schulz C."/>
            <person name="Shakirov E.V."/>
            <person name="Shibagaki N."/>
            <person name="Shinohara N."/>
            <person name="Shippen D.E."/>
            <person name="Soerensen I."/>
            <person name="Sotooka R."/>
            <person name="Sugimoto N."/>
            <person name="Sugita M."/>
            <person name="Sumikawa N."/>
            <person name="Tanurdzic M."/>
            <person name="Theissen G."/>
            <person name="Ulvskov P."/>
            <person name="Wakazuki S."/>
            <person name="Weng J.K."/>
            <person name="Willats W.W."/>
            <person name="Wipf D."/>
            <person name="Wolf P.G."/>
            <person name="Yang L."/>
            <person name="Zimmer A.D."/>
            <person name="Zhu Q."/>
            <person name="Mitros T."/>
            <person name="Hellsten U."/>
            <person name="Loque D."/>
            <person name="Otillar R."/>
            <person name="Salamov A."/>
            <person name="Schmutz J."/>
            <person name="Shapiro H."/>
            <person name="Lindquist E."/>
            <person name="Lucas S."/>
            <person name="Rokhsar D."/>
            <person name="Grigoriev I.V."/>
        </authorList>
    </citation>
    <scope>NUCLEOTIDE SEQUENCE [LARGE SCALE GENOMIC DNA]</scope>
</reference>
<keyword evidence="5" id="KW-0328">Glycosyltransferase</keyword>
<dbReference type="InterPro" id="IPR001173">
    <property type="entry name" value="Glyco_trans_2-like"/>
</dbReference>
<evidence type="ECO:0000256" key="11">
    <source>
        <dbReference type="ARBA" id="ARBA00023136"/>
    </source>
</evidence>
<sequence length="342" mass="38787">MAPQLHCGVDAKARSRKRVSLCFDRILFFSLLWLRPRCSLRTTTPSFLENPSSLEKVRCPSVFGPPEKYLSLVIPAFDEEARLPLTLDETLRYLEGRAAVNKAFTYEIIIVDDGSRDNTVKVAFDYIKKYKMDNVRLIKQGVNCGKGAAVTKGALCSRGELILMLDADGATKITNLEKLENAILTYGEKIQKQKSLRDPSVENIFDVPLVACGSRAHLEQQALATRKWYRNFLMKGFHLCVLLAAGSGIRDTQCGFKMFTRSAAQQLFINLRLTRWCFDVELLYLCKRLGIPALEIAVNWTEIPGSKLRMTSILHMLFELLLIRIGYGFNVWKIHQNLVQTS</sequence>
<dbReference type="Proteomes" id="UP000001514">
    <property type="component" value="Unassembled WGS sequence"/>
</dbReference>
<evidence type="ECO:0000256" key="3">
    <source>
        <dbReference type="ARBA" id="ARBA00006739"/>
    </source>
</evidence>
<evidence type="ECO:0000259" key="13">
    <source>
        <dbReference type="Pfam" id="PF00535"/>
    </source>
</evidence>
<evidence type="ECO:0000256" key="7">
    <source>
        <dbReference type="ARBA" id="ARBA00022692"/>
    </source>
</evidence>
<dbReference type="FunCoup" id="D8R734">
    <property type="interactions" value="5094"/>
</dbReference>
<name>D8R734_SELML</name>
<comment type="subcellular location">
    <subcellularLocation>
        <location evidence="1">Endoplasmic reticulum membrane</location>
        <topology evidence="1">Single-pass membrane protein</topology>
    </subcellularLocation>
</comment>
<dbReference type="OMA" id="PQPLPCW"/>
<dbReference type="KEGG" id="smo:SELMODRAFT_168631"/>
<comment type="similarity">
    <text evidence="3">Belongs to the glycosyltransferase 2 family.</text>
</comment>
<dbReference type="GO" id="GO:0004581">
    <property type="term" value="F:dolichyl-phosphate beta-glucosyltransferase activity"/>
    <property type="evidence" value="ECO:0007669"/>
    <property type="project" value="UniProtKB-EC"/>
</dbReference>
<dbReference type="PANTHER" id="PTHR10859">
    <property type="entry name" value="GLYCOSYL TRANSFERASE"/>
    <property type="match status" value="1"/>
</dbReference>
<dbReference type="AlphaFoldDB" id="D8R734"/>
<evidence type="ECO:0000256" key="9">
    <source>
        <dbReference type="ARBA" id="ARBA00022968"/>
    </source>
</evidence>
<evidence type="ECO:0000256" key="2">
    <source>
        <dbReference type="ARBA" id="ARBA00004922"/>
    </source>
</evidence>
<evidence type="ECO:0000256" key="1">
    <source>
        <dbReference type="ARBA" id="ARBA00004389"/>
    </source>
</evidence>
<dbReference type="InParanoid" id="D8R734"/>
<evidence type="ECO:0000313" key="14">
    <source>
        <dbReference type="EMBL" id="EFJ31454.1"/>
    </source>
</evidence>
<keyword evidence="8" id="KW-0256">Endoplasmic reticulum</keyword>
<dbReference type="Gramene" id="EFJ31454">
    <property type="protein sequence ID" value="EFJ31454"/>
    <property type="gene ID" value="SELMODRAFT_168631"/>
</dbReference>
<evidence type="ECO:0000313" key="15">
    <source>
        <dbReference type="Proteomes" id="UP000001514"/>
    </source>
</evidence>
<keyword evidence="11" id="KW-0472">Membrane</keyword>
<dbReference type="PANTHER" id="PTHR10859:SF91">
    <property type="entry name" value="DOLICHYL-PHOSPHATE BETA-GLUCOSYLTRANSFERASE"/>
    <property type="match status" value="1"/>
</dbReference>
<dbReference type="Pfam" id="PF00535">
    <property type="entry name" value="Glycos_transf_2"/>
    <property type="match status" value="1"/>
</dbReference>
<dbReference type="GO" id="GO:0006487">
    <property type="term" value="P:protein N-linked glycosylation"/>
    <property type="evidence" value="ECO:0000318"/>
    <property type="project" value="GO_Central"/>
</dbReference>
<keyword evidence="9" id="KW-0735">Signal-anchor</keyword>
<evidence type="ECO:0000256" key="12">
    <source>
        <dbReference type="ARBA" id="ARBA00045097"/>
    </source>
</evidence>